<evidence type="ECO:0000313" key="1">
    <source>
        <dbReference type="EMBL" id="PWR24982.1"/>
    </source>
</evidence>
<dbReference type="OrthoDB" id="7278537at2"/>
<keyword evidence="2" id="KW-1185">Reference proteome</keyword>
<organism evidence="1 2">
    <name type="scientific">Zavarzinia aquatilis</name>
    <dbReference type="NCBI Taxonomy" id="2211142"/>
    <lineage>
        <taxon>Bacteria</taxon>
        <taxon>Pseudomonadati</taxon>
        <taxon>Pseudomonadota</taxon>
        <taxon>Alphaproteobacteria</taxon>
        <taxon>Rhodospirillales</taxon>
        <taxon>Zavarziniaceae</taxon>
        <taxon>Zavarzinia</taxon>
    </lineage>
</organism>
<gene>
    <name evidence="1" type="ORF">DKG74_04225</name>
</gene>
<dbReference type="RefSeq" id="WP_109902971.1">
    <property type="nucleotide sequence ID" value="NZ_QGLE01000002.1"/>
</dbReference>
<proteinExistence type="predicted"/>
<evidence type="ECO:0000313" key="2">
    <source>
        <dbReference type="Proteomes" id="UP000245461"/>
    </source>
</evidence>
<reference evidence="1 2" key="1">
    <citation type="submission" date="2018-05" db="EMBL/GenBank/DDBJ databases">
        <title>Zavarzinia sp. HR-AS.</title>
        <authorList>
            <person name="Lee Y."/>
            <person name="Jeon C.O."/>
        </authorList>
    </citation>
    <scope>NUCLEOTIDE SEQUENCE [LARGE SCALE GENOMIC DNA]</scope>
    <source>
        <strain evidence="1 2">HR-AS</strain>
    </source>
</reference>
<name>A0A317EED8_9PROT</name>
<dbReference type="EMBL" id="QGLE01000002">
    <property type="protein sequence ID" value="PWR24982.1"/>
    <property type="molecule type" value="Genomic_DNA"/>
</dbReference>
<dbReference type="AlphaFoldDB" id="A0A317EED8"/>
<protein>
    <submittedName>
        <fullName evidence="1">Uncharacterized protein</fullName>
    </submittedName>
</protein>
<dbReference type="Proteomes" id="UP000245461">
    <property type="component" value="Unassembled WGS sequence"/>
</dbReference>
<accession>A0A317EED8</accession>
<comment type="caution">
    <text evidence="1">The sequence shown here is derived from an EMBL/GenBank/DDBJ whole genome shotgun (WGS) entry which is preliminary data.</text>
</comment>
<sequence length="204" mass="22722">MALTDIDIANAALVKLGNPHLTAWEEASKAGRLIRGAYARCRNAELQRARWCFSLGRAMLPALAEAPAFGFARAFRLPIDYLSLVQIGLDDVGYLAVGPEYRQGDPATWSIEGRDLLTDLPAPLPLRYIRRIEDPTLFHPLFDEVLAIAIALEICEALTSSTDKRESLHQDYKLARRDAARIDAIQKHPAYPPDGPWLMSRVMA</sequence>